<dbReference type="AlphaFoldDB" id="A0A8S0TKJ5"/>
<evidence type="ECO:0000313" key="2">
    <source>
        <dbReference type="EMBL" id="CAA3005255.1"/>
    </source>
</evidence>
<dbReference type="Proteomes" id="UP000594638">
    <property type="component" value="Unassembled WGS sequence"/>
</dbReference>
<protein>
    <submittedName>
        <fullName evidence="2">Uncharacterized protein</fullName>
    </submittedName>
</protein>
<keyword evidence="3" id="KW-1185">Reference proteome</keyword>
<gene>
    <name evidence="2" type="ORF">OLEA9_A010636</name>
</gene>
<feature type="chain" id="PRO_5035812264" evidence="1">
    <location>
        <begin position="24"/>
        <end position="144"/>
    </location>
</feature>
<feature type="signal peptide" evidence="1">
    <location>
        <begin position="1"/>
        <end position="23"/>
    </location>
</feature>
<organism evidence="2 3">
    <name type="scientific">Olea europaea subsp. europaea</name>
    <dbReference type="NCBI Taxonomy" id="158383"/>
    <lineage>
        <taxon>Eukaryota</taxon>
        <taxon>Viridiplantae</taxon>
        <taxon>Streptophyta</taxon>
        <taxon>Embryophyta</taxon>
        <taxon>Tracheophyta</taxon>
        <taxon>Spermatophyta</taxon>
        <taxon>Magnoliopsida</taxon>
        <taxon>eudicotyledons</taxon>
        <taxon>Gunneridae</taxon>
        <taxon>Pentapetalae</taxon>
        <taxon>asterids</taxon>
        <taxon>lamiids</taxon>
        <taxon>Lamiales</taxon>
        <taxon>Oleaceae</taxon>
        <taxon>Oleeae</taxon>
        <taxon>Olea</taxon>
    </lineage>
</organism>
<dbReference type="EMBL" id="CACTIH010007243">
    <property type="protein sequence ID" value="CAA3005255.1"/>
    <property type="molecule type" value="Genomic_DNA"/>
</dbReference>
<reference evidence="2 3" key="1">
    <citation type="submission" date="2019-12" db="EMBL/GenBank/DDBJ databases">
        <authorList>
            <person name="Alioto T."/>
            <person name="Alioto T."/>
            <person name="Gomez Garrido J."/>
        </authorList>
    </citation>
    <scope>NUCLEOTIDE SEQUENCE [LARGE SCALE GENOMIC DNA]</scope>
</reference>
<evidence type="ECO:0000256" key="1">
    <source>
        <dbReference type="SAM" id="SignalP"/>
    </source>
</evidence>
<evidence type="ECO:0000313" key="3">
    <source>
        <dbReference type="Proteomes" id="UP000594638"/>
    </source>
</evidence>
<comment type="caution">
    <text evidence="2">The sequence shown here is derived from an EMBL/GenBank/DDBJ whole genome shotgun (WGS) entry which is preliminary data.</text>
</comment>
<proteinExistence type="predicted"/>
<sequence>MFVGFANLAVEFLIWIFKGFSDGDLDAPRSILFNLQTQKTTYLVDERRAPPDFRREAEHFGAARVTHALALEVAREAMRRGLRGHVRAVWRFQPEAKKDILFLDEFLTFLWCWISVWFTMEADTVLGRKVETEKLFRWWLGGVS</sequence>
<keyword evidence="1" id="KW-0732">Signal</keyword>
<name>A0A8S0TKJ5_OLEEU</name>
<dbReference type="Gramene" id="OE9A010636T1">
    <property type="protein sequence ID" value="OE9A010636C1"/>
    <property type="gene ID" value="OE9A010636"/>
</dbReference>
<accession>A0A8S0TKJ5</accession>